<gene>
    <name evidence="1" type="ORF">RB602_06265</name>
</gene>
<dbReference type="AlphaFoldDB" id="A0AA97FAK2"/>
<dbReference type="Proteomes" id="UP001302429">
    <property type="component" value="Chromosome"/>
</dbReference>
<organism evidence="1 2">
    <name type="scientific">Alterisphingorhabdus coralli</name>
    <dbReference type="NCBI Taxonomy" id="3071408"/>
    <lineage>
        <taxon>Bacteria</taxon>
        <taxon>Pseudomonadati</taxon>
        <taxon>Pseudomonadota</taxon>
        <taxon>Alphaproteobacteria</taxon>
        <taxon>Sphingomonadales</taxon>
        <taxon>Sphingomonadaceae</taxon>
        <taxon>Alterisphingorhabdus (ex Yan et al. 2024)</taxon>
    </lineage>
</organism>
<name>A0AA97FAK2_9SPHN</name>
<reference evidence="1 2" key="1">
    <citation type="submission" date="2023-10" db="EMBL/GenBank/DDBJ databases">
        <title>Complete genome sequence of a Sphingomonadaceae bacterium.</title>
        <authorList>
            <person name="Yan C."/>
        </authorList>
    </citation>
    <scope>NUCLEOTIDE SEQUENCE [LARGE SCALE GENOMIC DNA]</scope>
    <source>
        <strain evidence="1 2">SCSIO 66989</strain>
    </source>
</reference>
<accession>A0AA97FAK2</accession>
<sequence length="45" mass="5207">MGSRGLVTDTLTRMIAHFNNRLTDHETVVRRFGLIKQLLFVKHIA</sequence>
<dbReference type="KEGG" id="acoa:RB602_06265"/>
<protein>
    <recommendedName>
        <fullName evidence="3">Transposase</fullName>
    </recommendedName>
</protein>
<evidence type="ECO:0000313" key="1">
    <source>
        <dbReference type="EMBL" id="WOE76312.1"/>
    </source>
</evidence>
<dbReference type="EMBL" id="CP136594">
    <property type="protein sequence ID" value="WOE76312.1"/>
    <property type="molecule type" value="Genomic_DNA"/>
</dbReference>
<proteinExistence type="predicted"/>
<keyword evidence="2" id="KW-1185">Reference proteome</keyword>
<evidence type="ECO:0000313" key="2">
    <source>
        <dbReference type="Proteomes" id="UP001302429"/>
    </source>
</evidence>
<evidence type="ECO:0008006" key="3">
    <source>
        <dbReference type="Google" id="ProtNLM"/>
    </source>
</evidence>